<dbReference type="KEGG" id="pcor:KS4_33170"/>
<accession>A0A517YYD9</accession>
<reference evidence="1 2" key="1">
    <citation type="submission" date="2019-02" db="EMBL/GenBank/DDBJ databases">
        <title>Deep-cultivation of Planctomycetes and their phenomic and genomic characterization uncovers novel biology.</title>
        <authorList>
            <person name="Wiegand S."/>
            <person name="Jogler M."/>
            <person name="Boedeker C."/>
            <person name="Pinto D."/>
            <person name="Vollmers J."/>
            <person name="Rivas-Marin E."/>
            <person name="Kohn T."/>
            <person name="Peeters S.H."/>
            <person name="Heuer A."/>
            <person name="Rast P."/>
            <person name="Oberbeckmann S."/>
            <person name="Bunk B."/>
            <person name="Jeske O."/>
            <person name="Meyerdierks A."/>
            <person name="Storesund J.E."/>
            <person name="Kallscheuer N."/>
            <person name="Luecker S."/>
            <person name="Lage O.M."/>
            <person name="Pohl T."/>
            <person name="Merkel B.J."/>
            <person name="Hornburger P."/>
            <person name="Mueller R.-W."/>
            <person name="Bruemmer F."/>
            <person name="Labrenz M."/>
            <person name="Spormann A.M."/>
            <person name="Op den Camp H."/>
            <person name="Overmann J."/>
            <person name="Amann R."/>
            <person name="Jetten M.S.M."/>
            <person name="Mascher T."/>
            <person name="Medema M.H."/>
            <person name="Devos D.P."/>
            <person name="Kaster A.-K."/>
            <person name="Ovreas L."/>
            <person name="Rohde M."/>
            <person name="Galperin M.Y."/>
            <person name="Jogler C."/>
        </authorList>
    </citation>
    <scope>NUCLEOTIDE SEQUENCE [LARGE SCALE GENOMIC DNA]</scope>
    <source>
        <strain evidence="1 2">KS4</strain>
    </source>
</reference>
<name>A0A517YYD9_9BACT</name>
<dbReference type="AlphaFoldDB" id="A0A517YYD9"/>
<protein>
    <submittedName>
        <fullName evidence="1">Uncharacterized protein</fullName>
    </submittedName>
</protein>
<evidence type="ECO:0000313" key="1">
    <source>
        <dbReference type="EMBL" id="QDU35236.1"/>
    </source>
</evidence>
<evidence type="ECO:0000313" key="2">
    <source>
        <dbReference type="Proteomes" id="UP000317369"/>
    </source>
</evidence>
<proteinExistence type="predicted"/>
<gene>
    <name evidence="1" type="ORF">KS4_33170</name>
</gene>
<keyword evidence="2" id="KW-1185">Reference proteome</keyword>
<dbReference type="Proteomes" id="UP000317369">
    <property type="component" value="Chromosome"/>
</dbReference>
<sequence length="129" mass="12964">MAVASAAALTVDGDDGVVLAVMMPNVREVLSDKGKGGGGFVAGSLGEVVEVIFEDRGGGNVEDLGLGFVEFTFEHGRRDGDLAVSSVDGELLPGVGVGGCVPREGGEVVMGIVMEEVEEVVEGDGEIGG</sequence>
<organism evidence="1 2">
    <name type="scientific">Poriferisphaera corsica</name>
    <dbReference type="NCBI Taxonomy" id="2528020"/>
    <lineage>
        <taxon>Bacteria</taxon>
        <taxon>Pseudomonadati</taxon>
        <taxon>Planctomycetota</taxon>
        <taxon>Phycisphaerae</taxon>
        <taxon>Phycisphaerales</taxon>
        <taxon>Phycisphaeraceae</taxon>
        <taxon>Poriferisphaera</taxon>
    </lineage>
</organism>
<dbReference type="EMBL" id="CP036425">
    <property type="protein sequence ID" value="QDU35236.1"/>
    <property type="molecule type" value="Genomic_DNA"/>
</dbReference>